<dbReference type="AlphaFoldDB" id="A0A9X1JY04"/>
<proteinExistence type="predicted"/>
<protein>
    <submittedName>
        <fullName evidence="1">Transporter</fullName>
    </submittedName>
</protein>
<reference evidence="1" key="1">
    <citation type="submission" date="2021-07" db="EMBL/GenBank/DDBJ databases">
        <title>Aureisphaera sp. CAU 1614 isolated from sea sediment.</title>
        <authorList>
            <person name="Kim W."/>
        </authorList>
    </citation>
    <scope>NUCLEOTIDE SEQUENCE</scope>
    <source>
        <strain evidence="1">CAU 1614</strain>
    </source>
</reference>
<organism evidence="1 2">
    <name type="scientific">Halomarinibacterium sedimenti</name>
    <dbReference type="NCBI Taxonomy" id="2857106"/>
    <lineage>
        <taxon>Bacteria</taxon>
        <taxon>Pseudomonadati</taxon>
        <taxon>Bacteroidota</taxon>
        <taxon>Flavobacteriia</taxon>
        <taxon>Flavobacteriales</taxon>
        <taxon>Flavobacteriaceae</taxon>
        <taxon>Halomarinibacterium</taxon>
    </lineage>
</organism>
<dbReference type="Pfam" id="PF13557">
    <property type="entry name" value="Phenol_MetA_deg"/>
    <property type="match status" value="1"/>
</dbReference>
<keyword evidence="2" id="KW-1185">Reference proteome</keyword>
<gene>
    <name evidence="1" type="ORF">KXJ69_11330</name>
</gene>
<name>A0A9X1JY04_9FLAO</name>
<sequence>MRKLIFTFSIFFVTFQVFSQGVIDGFYKGKGNASAVLGFGFEDTKSYFARREKIDLSRSLFYGNLYGAYGITNTIDVSVSIPYLVSDDNSDFQDISIFLKYKVFQKEFEKGKFEISLAGGLSTPISDYSIGGLNDIGQQATIFEVRGVFHYQCHSGWFTSLQSGYSFKLEEVPNSIPFVIKAGRASSTWYYDIYYDFQHSFGGIDYLGTPRPQNFKAFGVDYQKVGGTVFKPFSNNIGAYVSLSYVLSGRNVFQGPAYGLGFVYNFRNDK</sequence>
<accession>A0A9X1JY04</accession>
<comment type="caution">
    <text evidence="1">The sequence shown here is derived from an EMBL/GenBank/DDBJ whole genome shotgun (WGS) entry which is preliminary data.</text>
</comment>
<dbReference type="Proteomes" id="UP001138686">
    <property type="component" value="Unassembled WGS sequence"/>
</dbReference>
<dbReference type="InterPro" id="IPR025737">
    <property type="entry name" value="FApF"/>
</dbReference>
<evidence type="ECO:0000313" key="2">
    <source>
        <dbReference type="Proteomes" id="UP001138686"/>
    </source>
</evidence>
<evidence type="ECO:0000313" key="1">
    <source>
        <dbReference type="EMBL" id="MBW2938703.1"/>
    </source>
</evidence>
<dbReference type="RefSeq" id="WP_219053233.1">
    <property type="nucleotide sequence ID" value="NZ_JAHWDP010000005.1"/>
</dbReference>
<dbReference type="EMBL" id="JAHWDP010000005">
    <property type="protein sequence ID" value="MBW2938703.1"/>
    <property type="molecule type" value="Genomic_DNA"/>
</dbReference>